<feature type="transmembrane region" description="Helical" evidence="1">
    <location>
        <begin position="366"/>
        <end position="390"/>
    </location>
</feature>
<reference evidence="2 3" key="1">
    <citation type="journal article" date="2022" name="Cell">
        <title>Repeat-based holocentromeres influence genome architecture and karyotype evolution.</title>
        <authorList>
            <person name="Hofstatter P.G."/>
            <person name="Thangavel G."/>
            <person name="Lux T."/>
            <person name="Neumann P."/>
            <person name="Vondrak T."/>
            <person name="Novak P."/>
            <person name="Zhang M."/>
            <person name="Costa L."/>
            <person name="Castellani M."/>
            <person name="Scott A."/>
            <person name="Toegelov H."/>
            <person name="Fuchs J."/>
            <person name="Mata-Sucre Y."/>
            <person name="Dias Y."/>
            <person name="Vanzela A.L.L."/>
            <person name="Huettel B."/>
            <person name="Almeida C.C.S."/>
            <person name="Simkova H."/>
            <person name="Souza G."/>
            <person name="Pedrosa-Harand A."/>
            <person name="Macas J."/>
            <person name="Mayer K.F.X."/>
            <person name="Houben A."/>
            <person name="Marques A."/>
        </authorList>
    </citation>
    <scope>NUCLEOTIDE SEQUENCE [LARGE SCALE GENOMIC DNA]</scope>
    <source>
        <strain evidence="2">RhyTen1mFocal</strain>
    </source>
</reference>
<dbReference type="PANTHER" id="PTHR31170:SF25">
    <property type="entry name" value="BNAA09G04570D PROTEIN"/>
    <property type="match status" value="1"/>
</dbReference>
<dbReference type="InterPro" id="IPR004158">
    <property type="entry name" value="DUF247_pln"/>
</dbReference>
<organism evidence="2 3">
    <name type="scientific">Rhynchospora tenuis</name>
    <dbReference type="NCBI Taxonomy" id="198213"/>
    <lineage>
        <taxon>Eukaryota</taxon>
        <taxon>Viridiplantae</taxon>
        <taxon>Streptophyta</taxon>
        <taxon>Embryophyta</taxon>
        <taxon>Tracheophyta</taxon>
        <taxon>Spermatophyta</taxon>
        <taxon>Magnoliopsida</taxon>
        <taxon>Liliopsida</taxon>
        <taxon>Poales</taxon>
        <taxon>Cyperaceae</taxon>
        <taxon>Cyperoideae</taxon>
        <taxon>Rhynchosporeae</taxon>
        <taxon>Rhynchospora</taxon>
    </lineage>
</organism>
<accession>A0AAD6EWZ3</accession>
<dbReference type="PANTHER" id="PTHR31170">
    <property type="entry name" value="BNAC04G53230D PROTEIN"/>
    <property type="match status" value="1"/>
</dbReference>
<evidence type="ECO:0000313" key="2">
    <source>
        <dbReference type="EMBL" id="KAJ3704110.1"/>
    </source>
</evidence>
<dbReference type="Pfam" id="PF03140">
    <property type="entry name" value="DUF247"/>
    <property type="match status" value="2"/>
</dbReference>
<keyword evidence="1" id="KW-0812">Transmembrane</keyword>
<keyword evidence="1" id="KW-1133">Transmembrane helix</keyword>
<evidence type="ECO:0000313" key="3">
    <source>
        <dbReference type="Proteomes" id="UP001210211"/>
    </source>
</evidence>
<keyword evidence="3" id="KW-1185">Reference proteome</keyword>
<comment type="caution">
    <text evidence="2">The sequence shown here is derived from an EMBL/GenBank/DDBJ whole genome shotgun (WGS) entry which is preliminary data.</text>
</comment>
<evidence type="ECO:0000256" key="1">
    <source>
        <dbReference type="SAM" id="Phobius"/>
    </source>
</evidence>
<dbReference type="AlphaFoldDB" id="A0AAD6EWZ3"/>
<name>A0AAD6EWZ3_9POAL</name>
<dbReference type="Proteomes" id="UP001210211">
    <property type="component" value="Unassembled WGS sequence"/>
</dbReference>
<protein>
    <submittedName>
        <fullName evidence="2">Uncharacterized protein</fullName>
    </submittedName>
</protein>
<gene>
    <name evidence="2" type="ORF">LUZ61_007815</name>
</gene>
<dbReference type="EMBL" id="JAMRDG010000001">
    <property type="protein sequence ID" value="KAJ3704110.1"/>
    <property type="molecule type" value="Genomic_DNA"/>
</dbReference>
<proteinExistence type="predicted"/>
<keyword evidence="1" id="KW-0472">Membrane</keyword>
<sequence length="396" mass="46496">MDAADGLIISRDINDILIHEIKQHLLDLPGDPLEVEKYTIFRVPDHIREKNKELYRPRMVSIGPYYHGHYALQAMEKHKWCYLRDYLSRNARNSIEYCISELRGLESSARRCYFEEVKLQSDEFIKMMLLDGCFIIEFLIKWYCGIPDAIFDVGWVLPNIRNDLLLLENQIPFFIIQKLFSLLICTDLIPNGGEENTSLCFRRRINWTNERVPRTIPSATELQEAGIIFKSRKSENILDIKFHNGILEIPFISIEDTRRSRLLNLVSFEQCDSKLGMDMTSYASFMGSLFKTSRDVTLLQEKGIVDNLLPTNEELVSFFNRLSECSYLDYDAHYLKELLIEVNRYYNSDFNKWRAILKRDYFSNPWSIISVTVAFALMALTLLQTLYTILSYYHTN</sequence>